<dbReference type="PANTHER" id="PTHR48090:SF1">
    <property type="entry name" value="PROPHAGE BACTOPRENOL GLUCOSYL TRANSFERASE HOMOLOG"/>
    <property type="match status" value="1"/>
</dbReference>
<evidence type="ECO:0000256" key="6">
    <source>
        <dbReference type="ARBA" id="ARBA00022989"/>
    </source>
</evidence>
<keyword evidence="7 9" id="KW-0472">Membrane</keyword>
<comment type="subcellular location">
    <subcellularLocation>
        <location evidence="1">Cell membrane</location>
        <topology evidence="1">Multi-pass membrane protein</topology>
    </subcellularLocation>
</comment>
<keyword evidence="6 9" id="KW-1133">Transmembrane helix</keyword>
<sequence>MNATPVRPLVSFILPSYNEAGSVDVFYRTLVETIEGADLDLDMELIYVNDGSRDDTLQKLLAIAATDDRVQVIDFSRNFGHQIAVTAGLDHARGDAAIIMDTDLQDPPRVAVELIRTWREGYNVVYAQRRTRKDTFFKKVTADAFYRVLQLVAEIEIPRNTGDFRLIDRKVIDAIRRFPERNRFLRGMVSYVGFRQTSVQFDRDERHSGETGYPLRKMLKFAADGILGFSTFPLKLIQLVGWIVSAISALLVVYVLISRLVAPENTVPGWTFTVIAILFVGGVQIIMLSVLGSYLGRVYDEVQNRPLYLIDTHHGARPIQKTVAVDPLRPEV</sequence>
<evidence type="ECO:0000256" key="9">
    <source>
        <dbReference type="SAM" id="Phobius"/>
    </source>
</evidence>
<dbReference type="RefSeq" id="WP_012298070.1">
    <property type="nucleotide sequence ID" value="NC_010407.1"/>
</dbReference>
<feature type="domain" description="Glycosyltransferase 2-like" evidence="10">
    <location>
        <begin position="11"/>
        <end position="175"/>
    </location>
</feature>
<dbReference type="eggNOG" id="COG0463">
    <property type="taxonomic scope" value="Bacteria"/>
</dbReference>
<evidence type="ECO:0000259" key="10">
    <source>
        <dbReference type="Pfam" id="PF00535"/>
    </source>
</evidence>
<gene>
    <name evidence="11" type="ordered locus">CMS0636</name>
</gene>
<feature type="transmembrane region" description="Helical" evidence="9">
    <location>
        <begin position="269"/>
        <end position="295"/>
    </location>
</feature>
<evidence type="ECO:0000313" key="11">
    <source>
        <dbReference type="EMBL" id="CAQ00756.1"/>
    </source>
</evidence>
<dbReference type="InterPro" id="IPR029044">
    <property type="entry name" value="Nucleotide-diphossugar_trans"/>
</dbReference>
<dbReference type="GO" id="GO:0005886">
    <property type="term" value="C:plasma membrane"/>
    <property type="evidence" value="ECO:0007669"/>
    <property type="project" value="UniProtKB-SubCell"/>
</dbReference>
<proteinExistence type="inferred from homology"/>
<organism evidence="11 12">
    <name type="scientific">Clavibacter sepedonicus</name>
    <name type="common">Clavibacter michiganensis subsp. sepedonicus</name>
    <dbReference type="NCBI Taxonomy" id="31964"/>
    <lineage>
        <taxon>Bacteria</taxon>
        <taxon>Bacillati</taxon>
        <taxon>Actinomycetota</taxon>
        <taxon>Actinomycetes</taxon>
        <taxon>Micrococcales</taxon>
        <taxon>Microbacteriaceae</taxon>
        <taxon>Clavibacter</taxon>
    </lineage>
</organism>
<dbReference type="InterPro" id="IPR001173">
    <property type="entry name" value="Glyco_trans_2-like"/>
</dbReference>
<dbReference type="GO" id="GO:0016757">
    <property type="term" value="F:glycosyltransferase activity"/>
    <property type="evidence" value="ECO:0007669"/>
    <property type="project" value="UniProtKB-KW"/>
</dbReference>
<dbReference type="GeneID" id="29472692"/>
<accession>B0RDW3</accession>
<keyword evidence="5 9" id="KW-0812">Transmembrane</keyword>
<keyword evidence="4 11" id="KW-0808">Transferase</keyword>
<dbReference type="PANTHER" id="PTHR48090">
    <property type="entry name" value="UNDECAPRENYL-PHOSPHATE 4-DEOXY-4-FORMAMIDO-L-ARABINOSE TRANSFERASE-RELATED"/>
    <property type="match status" value="1"/>
</dbReference>
<evidence type="ECO:0000256" key="4">
    <source>
        <dbReference type="ARBA" id="ARBA00022679"/>
    </source>
</evidence>
<dbReference type="CAZy" id="GT2">
    <property type="family name" value="Glycosyltransferase Family 2"/>
</dbReference>
<reference evidence="11 12" key="1">
    <citation type="journal article" date="2008" name="J. Bacteriol.">
        <title>Genome of the actinomycete plant pathogen Clavibacter michiganensis subsp. sepedonicus suggests recent niche adaptation.</title>
        <authorList>
            <person name="Bentley S.D."/>
            <person name="Corton C."/>
            <person name="Brown S.E."/>
            <person name="Barron A."/>
            <person name="Clark L."/>
            <person name="Doggett J."/>
            <person name="Harris B."/>
            <person name="Ormond D."/>
            <person name="Quail M.A."/>
            <person name="May G."/>
            <person name="Francis D."/>
            <person name="Knudson D."/>
            <person name="Parkhill J."/>
            <person name="Ishimaru C.A."/>
        </authorList>
    </citation>
    <scope>NUCLEOTIDE SEQUENCE [LARGE SCALE GENOMIC DNA]</scope>
    <source>
        <strain evidence="12">ATCC 33113 / DSM 20744 / JCM 9667 / LMG 2889 / ICMP 2535 / C-1</strain>
    </source>
</reference>
<keyword evidence="3" id="KW-0328">Glycosyltransferase</keyword>
<dbReference type="Proteomes" id="UP000001318">
    <property type="component" value="Chromosome"/>
</dbReference>
<comment type="similarity">
    <text evidence="8">Belongs to the glycosyltransferase 2 family. GtrB subfamily.</text>
</comment>
<keyword evidence="12" id="KW-1185">Reference proteome</keyword>
<dbReference type="EMBL" id="AM849034">
    <property type="protein sequence ID" value="CAQ00756.1"/>
    <property type="molecule type" value="Genomic_DNA"/>
</dbReference>
<evidence type="ECO:0000256" key="2">
    <source>
        <dbReference type="ARBA" id="ARBA00022475"/>
    </source>
</evidence>
<evidence type="ECO:0000256" key="1">
    <source>
        <dbReference type="ARBA" id="ARBA00004651"/>
    </source>
</evidence>
<evidence type="ECO:0000256" key="8">
    <source>
        <dbReference type="ARBA" id="ARBA00038152"/>
    </source>
</evidence>
<dbReference type="HOGENOM" id="CLU_033536_0_1_11"/>
<dbReference type="AlphaFoldDB" id="B0RDW3"/>
<evidence type="ECO:0000256" key="5">
    <source>
        <dbReference type="ARBA" id="ARBA00022692"/>
    </source>
</evidence>
<dbReference type="InterPro" id="IPR050256">
    <property type="entry name" value="Glycosyltransferase_2"/>
</dbReference>
<dbReference type="CDD" id="cd04187">
    <property type="entry name" value="DPM1_like_bac"/>
    <property type="match status" value="1"/>
</dbReference>
<evidence type="ECO:0000256" key="7">
    <source>
        <dbReference type="ARBA" id="ARBA00023136"/>
    </source>
</evidence>
<dbReference type="FunFam" id="3.90.550.10:FF:000079">
    <property type="entry name" value="Probable glycosyl transferase"/>
    <property type="match status" value="1"/>
</dbReference>
<evidence type="ECO:0000313" key="12">
    <source>
        <dbReference type="Proteomes" id="UP000001318"/>
    </source>
</evidence>
<feature type="transmembrane region" description="Helical" evidence="9">
    <location>
        <begin position="236"/>
        <end position="257"/>
    </location>
</feature>
<name>B0RDW3_CLASE</name>
<protein>
    <submittedName>
        <fullName evidence="11">Glycosyl transferase</fullName>
    </submittedName>
</protein>
<dbReference type="Pfam" id="PF00535">
    <property type="entry name" value="Glycos_transf_2"/>
    <property type="match status" value="1"/>
</dbReference>
<dbReference type="KEGG" id="cms:CMS0636"/>
<keyword evidence="2" id="KW-1003">Cell membrane</keyword>
<evidence type="ECO:0000256" key="3">
    <source>
        <dbReference type="ARBA" id="ARBA00022676"/>
    </source>
</evidence>
<dbReference type="Gene3D" id="3.90.550.10">
    <property type="entry name" value="Spore Coat Polysaccharide Biosynthesis Protein SpsA, Chain A"/>
    <property type="match status" value="1"/>
</dbReference>
<dbReference type="SUPFAM" id="SSF53448">
    <property type="entry name" value="Nucleotide-diphospho-sugar transferases"/>
    <property type="match status" value="1"/>
</dbReference>